<evidence type="ECO:0000313" key="3">
    <source>
        <dbReference type="Proteomes" id="UP000438345"/>
    </source>
</evidence>
<keyword evidence="1" id="KW-0472">Membrane</keyword>
<feature type="transmembrane region" description="Helical" evidence="1">
    <location>
        <begin position="67"/>
        <end position="86"/>
    </location>
</feature>
<keyword evidence="1" id="KW-1133">Transmembrane helix</keyword>
<evidence type="ECO:0000313" key="2">
    <source>
        <dbReference type="EMBL" id="QGZ89816.1"/>
    </source>
</evidence>
<dbReference type="AlphaFoldDB" id="A0A857D2L4"/>
<accession>A0A857D2L4</accession>
<keyword evidence="1" id="KW-0812">Transmembrane</keyword>
<name>A0A857D2L4_MICAE</name>
<protein>
    <submittedName>
        <fullName evidence="2">Uncharacterized protein</fullName>
    </submittedName>
</protein>
<feature type="transmembrane region" description="Helical" evidence="1">
    <location>
        <begin position="20"/>
        <end position="47"/>
    </location>
</feature>
<organism evidence="2 3">
    <name type="scientific">Microcystis aeruginosa FD4</name>
    <dbReference type="NCBI Taxonomy" id="2686288"/>
    <lineage>
        <taxon>Bacteria</taxon>
        <taxon>Bacillati</taxon>
        <taxon>Cyanobacteriota</taxon>
        <taxon>Cyanophyceae</taxon>
        <taxon>Oscillatoriophycideae</taxon>
        <taxon>Chroococcales</taxon>
        <taxon>Microcystaceae</taxon>
        <taxon>Microcystis</taxon>
    </lineage>
</organism>
<dbReference type="RefSeq" id="WP_158199829.1">
    <property type="nucleotide sequence ID" value="NZ_CP046973.1"/>
</dbReference>
<proteinExistence type="predicted"/>
<dbReference type="Proteomes" id="UP000438345">
    <property type="component" value="Chromosome"/>
</dbReference>
<sequence length="150" mass="16730">MNTNNDRQYLRLLSISHYVVGGIIGFYPLILIGVLSFIFLTQFFIMAVPEPFPMPSEDLPIRGLLDFLKALTIALLGEALAISTILSGRFLSRHKKYWFSFVIACILCLFTPLGTILGVFTIIVLSRQSVKELYGLSNGNNLASNQEDPD</sequence>
<feature type="transmembrane region" description="Helical" evidence="1">
    <location>
        <begin position="98"/>
        <end position="125"/>
    </location>
</feature>
<reference evidence="2 3" key="1">
    <citation type="submission" date="2019-12" db="EMBL/GenBank/DDBJ databases">
        <title>Complete genome sequence of Microcystis aeruginosa strain FD4.</title>
        <authorList>
            <person name="Urakawa H."/>
        </authorList>
    </citation>
    <scope>NUCLEOTIDE SEQUENCE [LARGE SCALE GENOMIC DNA]</scope>
    <source>
        <strain evidence="2 3">FD4</strain>
    </source>
</reference>
<dbReference type="EMBL" id="CP046973">
    <property type="protein sequence ID" value="QGZ89816.1"/>
    <property type="molecule type" value="Genomic_DNA"/>
</dbReference>
<gene>
    <name evidence="2" type="ORF">GQR42_09830</name>
</gene>
<evidence type="ECO:0000256" key="1">
    <source>
        <dbReference type="SAM" id="Phobius"/>
    </source>
</evidence>